<protein>
    <submittedName>
        <fullName evidence="2">Uncharacterized protein</fullName>
    </submittedName>
</protein>
<feature type="signal peptide" evidence="1">
    <location>
        <begin position="1"/>
        <end position="27"/>
    </location>
</feature>
<feature type="chain" id="PRO_5004099934" evidence="1">
    <location>
        <begin position="28"/>
        <end position="364"/>
    </location>
</feature>
<evidence type="ECO:0000256" key="1">
    <source>
        <dbReference type="SAM" id="SignalP"/>
    </source>
</evidence>
<evidence type="ECO:0000313" key="2">
    <source>
        <dbReference type="EMBL" id="GAC74566.1"/>
    </source>
</evidence>
<reference evidence="3" key="1">
    <citation type="journal article" date="2013" name="Genome Announc.">
        <title>Genome sequence of the basidiomycetous yeast Pseudozyma antarctica T-34, a producer of the glycolipid biosurfactants mannosylerythritol lipids.</title>
        <authorList>
            <person name="Morita T."/>
            <person name="Koike H."/>
            <person name="Koyama Y."/>
            <person name="Hagiwara H."/>
            <person name="Ito E."/>
            <person name="Fukuoka T."/>
            <person name="Imura T."/>
            <person name="Machida M."/>
            <person name="Kitamoto D."/>
        </authorList>
    </citation>
    <scope>NUCLEOTIDE SEQUENCE [LARGE SCALE GENOMIC DNA]</scope>
    <source>
        <strain evidence="3">T-34</strain>
    </source>
</reference>
<accession>M9LQ98</accession>
<name>M9LQ98_PSEA3</name>
<organism evidence="2 3">
    <name type="scientific">Pseudozyma antarctica (strain T-34)</name>
    <name type="common">Yeast</name>
    <name type="synonym">Candida antarctica</name>
    <dbReference type="NCBI Taxonomy" id="1151754"/>
    <lineage>
        <taxon>Eukaryota</taxon>
        <taxon>Fungi</taxon>
        <taxon>Dikarya</taxon>
        <taxon>Basidiomycota</taxon>
        <taxon>Ustilaginomycotina</taxon>
        <taxon>Ustilaginomycetes</taxon>
        <taxon>Ustilaginales</taxon>
        <taxon>Ustilaginaceae</taxon>
        <taxon>Moesziomyces</taxon>
    </lineage>
</organism>
<gene>
    <name evidence="2" type="ORF">PANT_12c00034</name>
</gene>
<evidence type="ECO:0000313" key="3">
    <source>
        <dbReference type="Proteomes" id="UP000011976"/>
    </source>
</evidence>
<dbReference type="Proteomes" id="UP000011976">
    <property type="component" value="Unassembled WGS sequence"/>
</dbReference>
<dbReference type="EMBL" id="DF196778">
    <property type="protein sequence ID" value="GAC74566.1"/>
    <property type="molecule type" value="Genomic_DNA"/>
</dbReference>
<dbReference type="AlphaFoldDB" id="M9LQ98"/>
<proteinExistence type="predicted"/>
<sequence length="364" mass="38480">MLQARPKHWGGCAGLLWAALERAVVEANRDEQMIEFHSCVDTESVDWDLGSVSPTGAAAAPPNVGVAIVFVQATLGSEAHHCTDSCERAASKKGDLDVRLDAEMQRAVRLCVLQMAVARHGVESTSPAHRVTRCSSRARCSSSPPAPIPACLDSSRLASPCLALPRLASHGLQCIRPLTASALHPALPHSPSSPSAKTCSFGPCSSSSSSPTAPSSACQHTHTLSLFPSSVSLMTLRLACSLHLPFHPSHLRNHHHLLAAVVEFRSLHLDIPVGTSLPFNRRSPPPRTTLSCPVLIKPCSISYTLPLGLSRSPSSFKPAPPLSPHLQQRHRPLWHIPTPLLHTVLRSAAAAAAAAAAATAAVAD</sequence>
<keyword evidence="1" id="KW-0732">Signal</keyword>